<accession>A0A6J4JJB1</accession>
<dbReference type="AlphaFoldDB" id="A0A6J4JJB1"/>
<dbReference type="EMBL" id="CADCSZ010000224">
    <property type="protein sequence ID" value="CAA9278183.1"/>
    <property type="molecule type" value="Genomic_DNA"/>
</dbReference>
<evidence type="ECO:0000256" key="1">
    <source>
        <dbReference type="SAM" id="MobiDB-lite"/>
    </source>
</evidence>
<feature type="non-terminal residue" evidence="2">
    <location>
        <position position="1"/>
    </location>
</feature>
<evidence type="ECO:0000313" key="2">
    <source>
        <dbReference type="EMBL" id="CAA9278183.1"/>
    </source>
</evidence>
<feature type="region of interest" description="Disordered" evidence="1">
    <location>
        <begin position="126"/>
        <end position="314"/>
    </location>
</feature>
<organism evidence="2">
    <name type="scientific">uncultured Acidimicrobiales bacterium</name>
    <dbReference type="NCBI Taxonomy" id="310071"/>
    <lineage>
        <taxon>Bacteria</taxon>
        <taxon>Bacillati</taxon>
        <taxon>Actinomycetota</taxon>
        <taxon>Acidimicrobiia</taxon>
        <taxon>Acidimicrobiales</taxon>
        <taxon>environmental samples</taxon>
    </lineage>
</organism>
<feature type="non-terminal residue" evidence="2">
    <location>
        <position position="314"/>
    </location>
</feature>
<name>A0A6J4JJB1_9ACTN</name>
<gene>
    <name evidence="2" type="ORF">AVDCRST_MAG76-3774</name>
</gene>
<reference evidence="2" key="1">
    <citation type="submission" date="2020-02" db="EMBL/GenBank/DDBJ databases">
        <authorList>
            <person name="Meier V. D."/>
        </authorList>
    </citation>
    <scope>NUCLEOTIDE SEQUENCE</scope>
    <source>
        <strain evidence="2">AVDCRST_MAG76</strain>
    </source>
</reference>
<feature type="region of interest" description="Disordered" evidence="1">
    <location>
        <begin position="1"/>
        <end position="83"/>
    </location>
</feature>
<protein>
    <submittedName>
        <fullName evidence="2">ABC transporter, permease protein 2 (Cluster 5, nickel/peptides/opines)</fullName>
    </submittedName>
</protein>
<feature type="compositionally biased region" description="Basic and acidic residues" evidence="1">
    <location>
        <begin position="261"/>
        <end position="280"/>
    </location>
</feature>
<sequence>DLAAPAAAGGAAARAHARRGGAVGRAAGAVAVAVVPPPLPAPQGGCCRRLGPPPAVRQRHLRPGAGSRGPLHLHHRREHPEPEPATLGRALVRHRRDRPRPAHAHPVRRPGVAHPGVVGGLAVHHARHPDRRGRWVQGRHDRPAPDALHRPVAGDPEHRRPRPGPEEVRGTAPHHHLDPLLPPLAVDRPCSARPVPVAQGEGVRRGGQGLRRIEPADHAPPHAPEHRGPDPGERHAGGRHGHRHRVDPVIPVVRHQATRRVVGDHALRRQDGGRQRERLPHLLPGAGAPAHRPGRQLPGRRPAGRVRPSEPEAL</sequence>
<feature type="compositionally biased region" description="Low complexity" evidence="1">
    <location>
        <begin position="24"/>
        <end position="34"/>
    </location>
</feature>
<feature type="compositionally biased region" description="Low complexity" evidence="1">
    <location>
        <begin position="1"/>
        <end position="14"/>
    </location>
</feature>
<proteinExistence type="predicted"/>
<feature type="compositionally biased region" description="Basic and acidic residues" evidence="1">
    <location>
        <begin position="211"/>
        <end position="236"/>
    </location>
</feature>
<feature type="compositionally biased region" description="Basic and acidic residues" evidence="1">
    <location>
        <begin position="138"/>
        <end position="149"/>
    </location>
</feature>
<feature type="compositionally biased region" description="Basic and acidic residues" evidence="1">
    <location>
        <begin position="155"/>
        <end position="169"/>
    </location>
</feature>